<gene>
    <name evidence="15" type="primary">mmgC10</name>
    <name evidence="15" type="ORF">PFLCHA0_c56350</name>
</gene>
<evidence type="ECO:0000256" key="7">
    <source>
        <dbReference type="ARBA" id="ARBA00058683"/>
    </source>
</evidence>
<dbReference type="Pfam" id="PF02770">
    <property type="entry name" value="Acyl-CoA_dh_M"/>
    <property type="match status" value="1"/>
</dbReference>
<evidence type="ECO:0000256" key="8">
    <source>
        <dbReference type="ARBA" id="ARBA00066694"/>
    </source>
</evidence>
<accession>A0A2C9EUK9</accession>
<comment type="catalytic activity">
    <reaction evidence="6">
        <text>3-(methylsulfanyl)propanoyl-CoA + oxidized [electron-transfer flavoprotein] + H(+) = 3-(methylsulfanyl)acryloyl-CoA + reduced [electron-transfer flavoprotein]</text>
        <dbReference type="Rhea" id="RHEA:52612"/>
        <dbReference type="Rhea" id="RHEA-COMP:10685"/>
        <dbReference type="Rhea" id="RHEA-COMP:10686"/>
        <dbReference type="ChEBI" id="CHEBI:15378"/>
        <dbReference type="ChEBI" id="CHEBI:57692"/>
        <dbReference type="ChEBI" id="CHEBI:58307"/>
        <dbReference type="ChEBI" id="CHEBI:82815"/>
        <dbReference type="ChEBI" id="CHEBI:84994"/>
        <dbReference type="EC" id="1.3.99.41"/>
    </reaction>
    <physiologicalReaction direction="left-to-right" evidence="6">
        <dbReference type="Rhea" id="RHEA:52613"/>
    </physiologicalReaction>
</comment>
<dbReference type="HOGENOM" id="CLU_018204_12_2_6"/>
<dbReference type="InterPro" id="IPR037069">
    <property type="entry name" value="AcylCoA_DH/ox_N_sf"/>
</dbReference>
<dbReference type="Pfam" id="PF00441">
    <property type="entry name" value="Acyl-CoA_dh_1"/>
    <property type="match status" value="1"/>
</dbReference>
<reference evidence="16" key="1">
    <citation type="journal article" date="2014" name="Genome Announc.">
        <title>Full-genome sequence of the plant growth-promoting bacterium Pseudomonas protegens CHA0.</title>
        <authorList>
            <person name="Jousset A."/>
            <person name="Schuldes J."/>
            <person name="Keel C."/>
            <person name="Maurhofer M."/>
            <person name="Daniel R."/>
            <person name="Scheu S."/>
            <person name="Thuermer A."/>
        </authorList>
    </citation>
    <scope>NUCLEOTIDE SEQUENCE [LARGE SCALE GENOMIC DNA]</scope>
    <source>
        <strain evidence="16">DSM 19095 / LMG 27888 / CFBP 6595 / CHA0</strain>
    </source>
</reference>
<evidence type="ECO:0000259" key="11">
    <source>
        <dbReference type="Pfam" id="PF00441"/>
    </source>
</evidence>
<dbReference type="KEGG" id="pprc:PFLCHA0_c56350"/>
<organism evidence="15 16">
    <name type="scientific">Pseudomonas protegens (strain DSM 19095 / LMG 27888 / CFBP 6595 / CHA0)</name>
    <dbReference type="NCBI Taxonomy" id="1124983"/>
    <lineage>
        <taxon>Bacteria</taxon>
        <taxon>Pseudomonadati</taxon>
        <taxon>Pseudomonadota</taxon>
        <taxon>Gammaproteobacteria</taxon>
        <taxon>Pseudomonadales</taxon>
        <taxon>Pseudomonadaceae</taxon>
        <taxon>Pseudomonas</taxon>
    </lineage>
</organism>
<dbReference type="GO" id="GO:0016627">
    <property type="term" value="F:oxidoreductase activity, acting on the CH-CH group of donors"/>
    <property type="evidence" value="ECO:0007669"/>
    <property type="project" value="InterPro"/>
</dbReference>
<evidence type="ECO:0000313" key="15">
    <source>
        <dbReference type="EMBL" id="AGL87363.1"/>
    </source>
</evidence>
<comment type="similarity">
    <text evidence="2 10">Belongs to the acyl-CoA dehydrogenase family.</text>
</comment>
<feature type="domain" description="Acyl-CoA oxidase/dehydrogenase middle" evidence="12">
    <location>
        <begin position="163"/>
        <end position="273"/>
    </location>
</feature>
<dbReference type="PANTHER" id="PTHR42803">
    <property type="entry name" value="ACYL-COA DEHYDROGENASE"/>
    <property type="match status" value="1"/>
</dbReference>
<evidence type="ECO:0000256" key="2">
    <source>
        <dbReference type="ARBA" id="ARBA00009347"/>
    </source>
</evidence>
<evidence type="ECO:0000259" key="14">
    <source>
        <dbReference type="Pfam" id="PF12806"/>
    </source>
</evidence>
<comment type="cofactor">
    <cofactor evidence="1 10">
        <name>FAD</name>
        <dbReference type="ChEBI" id="CHEBI:57692"/>
    </cofactor>
</comment>
<dbReference type="FunFam" id="2.40.110.10:FF:000031">
    <property type="entry name" value="Acyl-CoA dehydrogenase, putative"/>
    <property type="match status" value="1"/>
</dbReference>
<dbReference type="AlphaFoldDB" id="A0A2C9EUK9"/>
<dbReference type="PANTHER" id="PTHR42803:SF1">
    <property type="entry name" value="BROAD-SPECIFICITY LINEAR ACYL-COA DEHYDROGENASE FADE5"/>
    <property type="match status" value="1"/>
</dbReference>
<evidence type="ECO:0000259" key="12">
    <source>
        <dbReference type="Pfam" id="PF02770"/>
    </source>
</evidence>
<dbReference type="SUPFAM" id="SSF47203">
    <property type="entry name" value="Acyl-CoA dehydrogenase C-terminal domain-like"/>
    <property type="match status" value="1"/>
</dbReference>
<evidence type="ECO:0000256" key="6">
    <source>
        <dbReference type="ARBA" id="ARBA00051388"/>
    </source>
</evidence>
<dbReference type="Proteomes" id="UP000013940">
    <property type="component" value="Chromosome"/>
</dbReference>
<evidence type="ECO:0000256" key="9">
    <source>
        <dbReference type="ARBA" id="ARBA00069043"/>
    </source>
</evidence>
<dbReference type="GO" id="GO:0050660">
    <property type="term" value="F:flavin adenine dinucleotide binding"/>
    <property type="evidence" value="ECO:0007669"/>
    <property type="project" value="InterPro"/>
</dbReference>
<keyword evidence="5 10" id="KW-0560">Oxidoreductase</keyword>
<evidence type="ECO:0000313" key="16">
    <source>
        <dbReference type="Proteomes" id="UP000013940"/>
    </source>
</evidence>
<dbReference type="InterPro" id="IPR046373">
    <property type="entry name" value="Acyl-CoA_Oxase/DH_mid-dom_sf"/>
</dbReference>
<evidence type="ECO:0000256" key="10">
    <source>
        <dbReference type="RuleBase" id="RU362125"/>
    </source>
</evidence>
<evidence type="ECO:0000256" key="3">
    <source>
        <dbReference type="ARBA" id="ARBA00022630"/>
    </source>
</evidence>
<dbReference type="GeneID" id="57478634"/>
<name>A0A2C9EUK9_PSEPH</name>
<dbReference type="EC" id="1.3.99.41" evidence="8"/>
<dbReference type="SUPFAM" id="SSF56645">
    <property type="entry name" value="Acyl-CoA dehydrogenase NM domain-like"/>
    <property type="match status" value="1"/>
</dbReference>
<dbReference type="Gene3D" id="1.10.540.10">
    <property type="entry name" value="Acyl-CoA dehydrogenase/oxidase, N-terminal domain"/>
    <property type="match status" value="1"/>
</dbReference>
<dbReference type="Pfam" id="PF02771">
    <property type="entry name" value="Acyl-CoA_dh_N"/>
    <property type="match status" value="1"/>
</dbReference>
<keyword evidence="4 10" id="KW-0274">FAD</keyword>
<evidence type="ECO:0000256" key="4">
    <source>
        <dbReference type="ARBA" id="ARBA00022827"/>
    </source>
</evidence>
<dbReference type="RefSeq" id="WP_015637268.1">
    <property type="nucleotide sequence ID" value="NC_021237.1"/>
</dbReference>
<dbReference type="EMBL" id="CP003190">
    <property type="protein sequence ID" value="AGL87363.1"/>
    <property type="molecule type" value="Genomic_DNA"/>
</dbReference>
<feature type="domain" description="Acyl-CoA dehydrogenase/oxidase C-terminal" evidence="11">
    <location>
        <begin position="283"/>
        <end position="451"/>
    </location>
</feature>
<dbReference type="InterPro" id="IPR025878">
    <property type="entry name" value="Acyl-CoA_dh-like_C_dom"/>
</dbReference>
<sequence>MADYKAPLRDMRFVLNEVFEVAKLWAQLPALAETVDVETVEAILEEAGKVTARSIAPLSRGADEEGCHWDNTEVTTPEGFPQAYQTYAEGGWVGVGGDPEFGGMGMPKAVSAQVEEMVNSASLAFGLYPMLTAGACLSINAHASEELKATYLPNMYAGVWAGSMCLTEPHAGTDLGIIRTKAEPRADGSYAISGTKIFITGGEHDLTENIIHLVLAKLPDAPAGPKGISLFLVPKFMVNADGSLGERNPVTCGSIEHKMGIQASATCVMNFDQAIGYLVGEPNKGLAAMFTMMNYERLGVGIQGLATGERSYQNAIEYARDRLQSRSPTGPQAKDKVADPIIVHPDVRRMLLTMKAANEGGRAFSTYVAMQLDTAKFSEDPDTRKRAESLVALLTPVAKAFLTDLGLETTVHGQQIFGGHGYIREWGQEQLVRDVRITQIYEGTNGIQALDLVGRKIVGSGGAFYKLFADEIRHFTATADEQWGEFTRPLNAALDNLDELTAWVLDRSASNPNEIGAASVEYLQVFGYTAYAYMWALMAKAALGKEQEDDFYASKLGTARFYFARLLPRIHSLSASVKAGSESLFLLQAEQF</sequence>
<dbReference type="Gene3D" id="1.20.140.10">
    <property type="entry name" value="Butyryl-CoA Dehydrogenase, subunit A, domain 3"/>
    <property type="match status" value="1"/>
</dbReference>
<keyword evidence="3 10" id="KW-0285">Flavoprotein</keyword>
<dbReference type="InterPro" id="IPR009075">
    <property type="entry name" value="AcylCo_DH/oxidase_C"/>
</dbReference>
<dbReference type="Gene3D" id="2.40.110.10">
    <property type="entry name" value="Butyryl-CoA Dehydrogenase, subunit A, domain 2"/>
    <property type="match status" value="1"/>
</dbReference>
<feature type="domain" description="Acetyl-CoA dehydrogenase-like C-terminal" evidence="14">
    <location>
        <begin position="468"/>
        <end position="585"/>
    </location>
</feature>
<evidence type="ECO:0000256" key="5">
    <source>
        <dbReference type="ARBA" id="ARBA00023002"/>
    </source>
</evidence>
<dbReference type="InterPro" id="IPR013786">
    <property type="entry name" value="AcylCoA_DH/ox_N"/>
</dbReference>
<dbReference type="InterPro" id="IPR009100">
    <property type="entry name" value="AcylCoA_DH/oxidase_NM_dom_sf"/>
</dbReference>
<dbReference type="Pfam" id="PF12806">
    <property type="entry name" value="Acyl-CoA_dh_C"/>
    <property type="match status" value="1"/>
</dbReference>
<dbReference type="InterPro" id="IPR052166">
    <property type="entry name" value="Diverse_Acyl-CoA_DH"/>
</dbReference>
<evidence type="ECO:0000256" key="1">
    <source>
        <dbReference type="ARBA" id="ARBA00001974"/>
    </source>
</evidence>
<protein>
    <recommendedName>
        <fullName evidence="9">3-methylmercaptopropionyl-CoA dehydrogenase</fullName>
        <ecNumber evidence="8">1.3.99.41</ecNumber>
    </recommendedName>
</protein>
<evidence type="ECO:0000259" key="13">
    <source>
        <dbReference type="Pfam" id="PF02771"/>
    </source>
</evidence>
<feature type="domain" description="Acyl-CoA dehydrogenase/oxidase N-terminal" evidence="13">
    <location>
        <begin position="39"/>
        <end position="158"/>
    </location>
</feature>
<comment type="function">
    <text evidence="7">Involved in the assimilation of dimethylsulphoniopropionate (DMSP), an important compound in the fixation of carbon in marine phytoplankton, by mediating the conversion of 3-(methylthio)propanoyl-CoA (MMPA-CoA) to 3-(methylthio)acryloyl-CoA (MTA-CoA).</text>
</comment>
<proteinExistence type="inferred from homology"/>
<dbReference type="eggNOG" id="COG1960">
    <property type="taxonomic scope" value="Bacteria"/>
</dbReference>
<dbReference type="InterPro" id="IPR036250">
    <property type="entry name" value="AcylCo_DH-like_C"/>
</dbReference>
<dbReference type="InterPro" id="IPR006091">
    <property type="entry name" value="Acyl-CoA_Oxase/DH_mid-dom"/>
</dbReference>